<keyword evidence="2" id="KW-1185">Reference proteome</keyword>
<reference evidence="2" key="1">
    <citation type="journal article" date="2023" name="Front. Plant Sci.">
        <title>Chromosomal-level genome assembly of Melastoma candidum provides insights into trichome evolution.</title>
        <authorList>
            <person name="Zhong Y."/>
            <person name="Wu W."/>
            <person name="Sun C."/>
            <person name="Zou P."/>
            <person name="Liu Y."/>
            <person name="Dai S."/>
            <person name="Zhou R."/>
        </authorList>
    </citation>
    <scope>NUCLEOTIDE SEQUENCE [LARGE SCALE GENOMIC DNA]</scope>
</reference>
<evidence type="ECO:0000313" key="2">
    <source>
        <dbReference type="Proteomes" id="UP001057402"/>
    </source>
</evidence>
<accession>A0ACB9LP39</accession>
<proteinExistence type="predicted"/>
<name>A0ACB9LP39_9MYRT</name>
<sequence length="88" mass="9614">MGFEVATTEIPRNHYRPVSQGEVFSAVDGEVRGNSREVSGGRGHEPAHNGGRPVHLEYSLQLHDAWLLLSASETQDRGSNESLSNELS</sequence>
<dbReference type="Proteomes" id="UP001057402">
    <property type="component" value="Chromosome 11"/>
</dbReference>
<gene>
    <name evidence="1" type="ORF">MLD38_037262</name>
</gene>
<dbReference type="EMBL" id="CM042890">
    <property type="protein sequence ID" value="KAI4312454.1"/>
    <property type="molecule type" value="Genomic_DNA"/>
</dbReference>
<organism evidence="1 2">
    <name type="scientific">Melastoma candidum</name>
    <dbReference type="NCBI Taxonomy" id="119954"/>
    <lineage>
        <taxon>Eukaryota</taxon>
        <taxon>Viridiplantae</taxon>
        <taxon>Streptophyta</taxon>
        <taxon>Embryophyta</taxon>
        <taxon>Tracheophyta</taxon>
        <taxon>Spermatophyta</taxon>
        <taxon>Magnoliopsida</taxon>
        <taxon>eudicotyledons</taxon>
        <taxon>Gunneridae</taxon>
        <taxon>Pentapetalae</taxon>
        <taxon>rosids</taxon>
        <taxon>malvids</taxon>
        <taxon>Myrtales</taxon>
        <taxon>Melastomataceae</taxon>
        <taxon>Melastomatoideae</taxon>
        <taxon>Melastomateae</taxon>
        <taxon>Melastoma</taxon>
    </lineage>
</organism>
<evidence type="ECO:0000313" key="1">
    <source>
        <dbReference type="EMBL" id="KAI4312454.1"/>
    </source>
</evidence>
<comment type="caution">
    <text evidence="1">The sequence shown here is derived from an EMBL/GenBank/DDBJ whole genome shotgun (WGS) entry which is preliminary data.</text>
</comment>
<protein>
    <submittedName>
        <fullName evidence="1">Uncharacterized protein</fullName>
    </submittedName>
</protein>